<dbReference type="GO" id="GO:0046872">
    <property type="term" value="F:metal ion binding"/>
    <property type="evidence" value="ECO:0007669"/>
    <property type="project" value="InterPro"/>
</dbReference>
<reference evidence="3 4" key="1">
    <citation type="submission" date="2018-08" db="EMBL/GenBank/DDBJ databases">
        <title>Genomic Encyclopedia of Type Strains, Phase III (KMG-III): the genomes of soil and plant-associated and newly described type strains.</title>
        <authorList>
            <person name="Whitman W."/>
        </authorList>
    </citation>
    <scope>NUCLEOTIDE SEQUENCE [LARGE SCALE GENOMIC DNA]</scope>
    <source>
        <strain evidence="3 4">CGMCC 1.10966</strain>
    </source>
</reference>
<accession>A0A3D9SPJ2</accession>
<organism evidence="3 4">
    <name type="scientific">Paenibacillus taihuensis</name>
    <dbReference type="NCBI Taxonomy" id="1156355"/>
    <lineage>
        <taxon>Bacteria</taxon>
        <taxon>Bacillati</taxon>
        <taxon>Bacillota</taxon>
        <taxon>Bacilli</taxon>
        <taxon>Bacillales</taxon>
        <taxon>Paenibacillaceae</taxon>
        <taxon>Paenibacillus</taxon>
    </lineage>
</organism>
<comment type="caution">
    <text evidence="3">The sequence shown here is derived from an EMBL/GenBank/DDBJ whole genome shotgun (WGS) entry which is preliminary data.</text>
</comment>
<dbReference type="Pfam" id="PF05193">
    <property type="entry name" value="Peptidase_M16_C"/>
    <property type="match status" value="1"/>
</dbReference>
<proteinExistence type="predicted"/>
<evidence type="ECO:0000313" key="3">
    <source>
        <dbReference type="EMBL" id="REE94484.1"/>
    </source>
</evidence>
<name>A0A3D9SPJ2_9BACL</name>
<evidence type="ECO:0000313" key="4">
    <source>
        <dbReference type="Proteomes" id="UP000256304"/>
    </source>
</evidence>
<dbReference type="PANTHER" id="PTHR11851">
    <property type="entry name" value="METALLOPROTEASE"/>
    <property type="match status" value="1"/>
</dbReference>
<dbReference type="InterPro" id="IPR050361">
    <property type="entry name" value="MPP/UQCRC_Complex"/>
</dbReference>
<dbReference type="AlphaFoldDB" id="A0A3D9SPJ2"/>
<dbReference type="SUPFAM" id="SSF63411">
    <property type="entry name" value="LuxS/MPP-like metallohydrolase"/>
    <property type="match status" value="2"/>
</dbReference>
<dbReference type="Gene3D" id="3.30.830.10">
    <property type="entry name" value="Metalloenzyme, LuxS/M16 peptidase-like"/>
    <property type="match status" value="2"/>
</dbReference>
<evidence type="ECO:0000259" key="1">
    <source>
        <dbReference type="Pfam" id="PF00675"/>
    </source>
</evidence>
<dbReference type="OrthoDB" id="9811314at2"/>
<dbReference type="PANTHER" id="PTHR11851:SF134">
    <property type="entry name" value="ZINC-DEPENDENT PROTEASE"/>
    <property type="match status" value="1"/>
</dbReference>
<dbReference type="InterPro" id="IPR007863">
    <property type="entry name" value="Peptidase_M16_C"/>
</dbReference>
<dbReference type="RefSeq" id="WP_116187203.1">
    <property type="nucleotide sequence ID" value="NZ_QTTN01000001.1"/>
</dbReference>
<evidence type="ECO:0000259" key="2">
    <source>
        <dbReference type="Pfam" id="PF05193"/>
    </source>
</evidence>
<dbReference type="Proteomes" id="UP000256304">
    <property type="component" value="Unassembled WGS sequence"/>
</dbReference>
<feature type="domain" description="Peptidase M16 N-terminal" evidence="1">
    <location>
        <begin position="62"/>
        <end position="174"/>
    </location>
</feature>
<dbReference type="EMBL" id="QTTN01000001">
    <property type="protein sequence ID" value="REE94484.1"/>
    <property type="molecule type" value="Genomic_DNA"/>
</dbReference>
<sequence>METLAYPGVQETLYREVMPNGLEVVVLPKQGFSKTYATFATKYGSIDNRFAVGNQDPISVPDGIAHFLEHKMFEEPTGDIFATFASQGASANAFTSFDRTVYLFSATEQIDANLRTLIDFVQNPYFTDENVEKEKGIIEQEINMYRDNADWRVYFGLIDALYHKHPIHIDIAGTVESIYKIDKETLYRCYETFYHPSNMFLFVVGGVEPEAVMKLVRENQAAKNFEPQGEISRFFDPEPAAVKTPRKTMELPVSMPKCMIGFKEDRGSSNPDELLRTELTTKLMLEALLGSSSPIYHALYDDNLISDSFGHEFNSSEDYAFSVVGGETRDPDELIRRLREAIENAKSNGLDQATFERTKRKKIGGYLRMLNSPEAIAGEFTRYRFRGADLFKLVPVYEDITLDEANARLRSHFDWNRMAVSIVAKEAK</sequence>
<dbReference type="InterPro" id="IPR011765">
    <property type="entry name" value="Pept_M16_N"/>
</dbReference>
<dbReference type="NCBIfam" id="NF047421">
    <property type="entry name" value="YfmH_fam"/>
    <property type="match status" value="1"/>
</dbReference>
<dbReference type="InterPro" id="IPR011249">
    <property type="entry name" value="Metalloenz_LuxS/M16"/>
</dbReference>
<protein>
    <submittedName>
        <fullName evidence="3">Putative Zn-dependent peptidase</fullName>
    </submittedName>
</protein>
<dbReference type="Pfam" id="PF00675">
    <property type="entry name" value="Peptidase_M16"/>
    <property type="match status" value="1"/>
</dbReference>
<feature type="domain" description="Peptidase M16 C-terminal" evidence="2">
    <location>
        <begin position="180"/>
        <end position="361"/>
    </location>
</feature>
<gene>
    <name evidence="3" type="ORF">A8990_101278</name>
</gene>
<keyword evidence="4" id="KW-1185">Reference proteome</keyword>